<proteinExistence type="predicted"/>
<gene>
    <name evidence="3" type="ORF">GCM10008942_30080</name>
</gene>
<comment type="caution">
    <text evidence="3">The sequence shown here is derived from an EMBL/GenBank/DDBJ whole genome shotgun (WGS) entry which is preliminary data.</text>
</comment>
<reference evidence="3 4" key="1">
    <citation type="journal article" date="2019" name="Int. J. Syst. Evol. Microbiol.">
        <title>The Global Catalogue of Microorganisms (GCM) 10K type strain sequencing project: providing services to taxonomists for standard genome sequencing and annotation.</title>
        <authorList>
            <consortium name="The Broad Institute Genomics Platform"/>
            <consortium name="The Broad Institute Genome Sequencing Center for Infectious Disease"/>
            <person name="Wu L."/>
            <person name="Ma J."/>
        </authorList>
    </citation>
    <scope>NUCLEOTIDE SEQUENCE [LARGE SCALE GENOMIC DNA]</scope>
    <source>
        <strain evidence="3 4">JCM 15089</strain>
    </source>
</reference>
<feature type="domain" description="Outer membrane protein beta-barrel" evidence="2">
    <location>
        <begin position="5"/>
        <end position="152"/>
    </location>
</feature>
<accession>A0ABN1F0G4</accession>
<evidence type="ECO:0000313" key="3">
    <source>
        <dbReference type="EMBL" id="GAA0579174.1"/>
    </source>
</evidence>
<name>A0ABN1F0G4_9PROT</name>
<protein>
    <recommendedName>
        <fullName evidence="2">Outer membrane protein beta-barrel domain-containing protein</fullName>
    </recommendedName>
</protein>
<dbReference type="Proteomes" id="UP001499951">
    <property type="component" value="Unassembled WGS sequence"/>
</dbReference>
<evidence type="ECO:0000259" key="2">
    <source>
        <dbReference type="Pfam" id="PF13505"/>
    </source>
</evidence>
<dbReference type="SUPFAM" id="SSF56925">
    <property type="entry name" value="OMPA-like"/>
    <property type="match status" value="1"/>
</dbReference>
<keyword evidence="1" id="KW-0732">Signal</keyword>
<dbReference type="Pfam" id="PF13505">
    <property type="entry name" value="OMP_b-brl"/>
    <property type="match status" value="1"/>
</dbReference>
<sequence>MTWLDVGGVGYKLNTGFNIGVSGGINLVDLIGPSWDLRGDIMHSQNQYECCTAHLGGTSVMANLIYHIDLGMRLKPYIGAGLGAVAINFGNATTGPHETRTKFGYQALAGIEYPLAGKLSAFGEYRYIDAGHTDFSIVGPVEYRTHNVMIGLKLSL</sequence>
<dbReference type="InterPro" id="IPR027385">
    <property type="entry name" value="Beta-barrel_OMP"/>
</dbReference>
<evidence type="ECO:0000313" key="4">
    <source>
        <dbReference type="Proteomes" id="UP001499951"/>
    </source>
</evidence>
<keyword evidence="4" id="KW-1185">Reference proteome</keyword>
<organism evidence="3 4">
    <name type="scientific">Rhizomicrobium electricum</name>
    <dbReference type="NCBI Taxonomy" id="480070"/>
    <lineage>
        <taxon>Bacteria</taxon>
        <taxon>Pseudomonadati</taxon>
        <taxon>Pseudomonadota</taxon>
        <taxon>Alphaproteobacteria</taxon>
        <taxon>Micropepsales</taxon>
        <taxon>Micropepsaceae</taxon>
        <taxon>Rhizomicrobium</taxon>
    </lineage>
</organism>
<evidence type="ECO:0000256" key="1">
    <source>
        <dbReference type="ARBA" id="ARBA00022729"/>
    </source>
</evidence>
<dbReference type="Gene3D" id="2.40.160.20">
    <property type="match status" value="1"/>
</dbReference>
<dbReference type="EMBL" id="BAAADD010000008">
    <property type="protein sequence ID" value="GAA0579174.1"/>
    <property type="molecule type" value="Genomic_DNA"/>
</dbReference>
<dbReference type="InterPro" id="IPR011250">
    <property type="entry name" value="OMP/PagP_B-barrel"/>
</dbReference>